<keyword evidence="6" id="KW-0547">Nucleotide-binding</keyword>
<keyword evidence="7 13" id="KW-0418">Kinase</keyword>
<sequence>MSQPREDLNDHGVQAFSAPSKAMVAGGYLILEPRFRSFVTALSCRMHALIGPINSQSFSDDQSIIRVSSPQFGGHWNFSISKELEITETTGSKNPFLEASIRTIIGYVRPTQYFRYQITLFSDPGYHTQEQTIKKTSNTQKRLFLYHEKSIDQVPKTGLGLSAGFVTVVTTCLLTNLLRQPLSAICDTVHKVAQIAHCDAQGKIGSGFDIATAVNGSIVYKRFKPEVINHLLGRKITKEYSADITDVINSDWEFTSSSCSLPPGLKLLMGDVKTGSETPKLVCKVLAWRKSNPESDKVYEQLDCANEAFMNELLRLNNLYSSDPTKYMASLSDSSSIFETLKATILAIRKGLQNLTARSGAEIEPEEQSQLLDNCLKLVGSLGGLVPGAGGYDAICVFVEESKANAFKRQSSLDSSFDGVTWLDLSEESEGLLEEAPTDYGGL</sequence>
<evidence type="ECO:0000256" key="8">
    <source>
        <dbReference type="ARBA" id="ARBA00022840"/>
    </source>
</evidence>
<dbReference type="InterPro" id="IPR016005">
    <property type="entry name" value="Erg8"/>
</dbReference>
<dbReference type="SUPFAM" id="SSF54211">
    <property type="entry name" value="Ribosomal protein S5 domain 2-like"/>
    <property type="match status" value="1"/>
</dbReference>
<dbReference type="InterPro" id="IPR035102">
    <property type="entry name" value="Phosphomevalonate_kinase"/>
</dbReference>
<dbReference type="SUPFAM" id="SSF55060">
    <property type="entry name" value="GHMP Kinase, C-terminal domain"/>
    <property type="match status" value="1"/>
</dbReference>
<dbReference type="PANTHER" id="PTHR31814">
    <property type="match status" value="1"/>
</dbReference>
<gene>
    <name evidence="14" type="ORF">METBISCDRAFT_20098</name>
</gene>
<comment type="similarity">
    <text evidence="2 13">Belongs to the GHMP kinase family. Mevalonate kinase subfamily.</text>
</comment>
<evidence type="ECO:0000256" key="12">
    <source>
        <dbReference type="ARBA" id="ARBA00029326"/>
    </source>
</evidence>
<evidence type="ECO:0000256" key="1">
    <source>
        <dbReference type="ARBA" id="ARBA00005017"/>
    </source>
</evidence>
<dbReference type="GO" id="GO:0004631">
    <property type="term" value="F:phosphomevalonate kinase activity"/>
    <property type="evidence" value="ECO:0007669"/>
    <property type="project" value="UniProtKB-UniRule"/>
</dbReference>
<proteinExistence type="inferred from homology"/>
<accession>A0A4P9Z811</accession>
<dbReference type="AlphaFoldDB" id="A0A4P9Z811"/>
<evidence type="ECO:0000256" key="4">
    <source>
        <dbReference type="ARBA" id="ARBA00022516"/>
    </source>
</evidence>
<keyword evidence="4 13" id="KW-0444">Lipid biosynthesis</keyword>
<evidence type="ECO:0000256" key="10">
    <source>
        <dbReference type="ARBA" id="ARBA00023098"/>
    </source>
</evidence>
<dbReference type="Proteomes" id="UP000268321">
    <property type="component" value="Unassembled WGS sequence"/>
</dbReference>
<dbReference type="GO" id="GO:0006696">
    <property type="term" value="P:ergosterol biosynthetic process"/>
    <property type="evidence" value="ECO:0007669"/>
    <property type="project" value="TreeGrafter"/>
</dbReference>
<evidence type="ECO:0000256" key="7">
    <source>
        <dbReference type="ARBA" id="ARBA00022777"/>
    </source>
</evidence>
<comment type="pathway">
    <text evidence="1 13">Isoprenoid biosynthesis; isopentenyl diphosphate biosynthesis via mevalonate pathway; isopentenyl diphosphate from (R)-mevalonate: step 2/3.</text>
</comment>
<evidence type="ECO:0000256" key="9">
    <source>
        <dbReference type="ARBA" id="ARBA00022955"/>
    </source>
</evidence>
<evidence type="ECO:0000256" key="6">
    <source>
        <dbReference type="ARBA" id="ARBA00022741"/>
    </source>
</evidence>
<dbReference type="InterPro" id="IPR014721">
    <property type="entry name" value="Ribsml_uS5_D2-typ_fold_subgr"/>
</dbReference>
<keyword evidence="5 13" id="KW-0808">Transferase</keyword>
<dbReference type="GO" id="GO:0005777">
    <property type="term" value="C:peroxisome"/>
    <property type="evidence" value="ECO:0007669"/>
    <property type="project" value="TreeGrafter"/>
</dbReference>
<dbReference type="PANTHER" id="PTHR31814:SF2">
    <property type="entry name" value="PHOSPHOMEVALONATE KINASE"/>
    <property type="match status" value="1"/>
</dbReference>
<dbReference type="Gene3D" id="3.30.230.10">
    <property type="match status" value="1"/>
</dbReference>
<comment type="catalytic activity">
    <reaction evidence="12">
        <text>(R)-5-phosphomevalonate + ATP = (R)-5-diphosphomevalonate + ADP</text>
        <dbReference type="Rhea" id="RHEA:16341"/>
        <dbReference type="ChEBI" id="CHEBI:30616"/>
        <dbReference type="ChEBI" id="CHEBI:57557"/>
        <dbReference type="ChEBI" id="CHEBI:58146"/>
        <dbReference type="ChEBI" id="CHEBI:456216"/>
        <dbReference type="EC" id="2.7.4.2"/>
    </reaction>
    <physiologicalReaction direction="left-to-right" evidence="12">
        <dbReference type="Rhea" id="RHEA:16342"/>
    </physiologicalReaction>
</comment>
<evidence type="ECO:0000256" key="2">
    <source>
        <dbReference type="ARBA" id="ARBA00006495"/>
    </source>
</evidence>
<dbReference type="EMBL" id="ML004569">
    <property type="protein sequence ID" value="RKP28827.1"/>
    <property type="molecule type" value="Genomic_DNA"/>
</dbReference>
<evidence type="ECO:0000256" key="5">
    <source>
        <dbReference type="ARBA" id="ARBA00022679"/>
    </source>
</evidence>
<dbReference type="GO" id="GO:0010142">
    <property type="term" value="P:farnesyl diphosphate biosynthetic process, mevalonate pathway"/>
    <property type="evidence" value="ECO:0007669"/>
    <property type="project" value="TreeGrafter"/>
</dbReference>
<keyword evidence="9 13" id="KW-0752">Steroid biosynthesis</keyword>
<evidence type="ECO:0000256" key="3">
    <source>
        <dbReference type="ARBA" id="ARBA00012958"/>
    </source>
</evidence>
<keyword evidence="11 13" id="KW-0753">Steroid metabolism</keyword>
<name>A0A4P9Z811_9ASCO</name>
<protein>
    <recommendedName>
        <fullName evidence="3 13">Phosphomevalonate kinase</fullName>
        <ecNumber evidence="3 13">2.7.4.2</ecNumber>
    </recommendedName>
</protein>
<keyword evidence="10 13" id="KW-0443">Lipid metabolism</keyword>
<dbReference type="GO" id="GO:0019287">
    <property type="term" value="P:isopentenyl diphosphate biosynthetic process, mevalonate pathway"/>
    <property type="evidence" value="ECO:0007669"/>
    <property type="project" value="UniProtKB-UniRule"/>
</dbReference>
<dbReference type="UniPathway" id="UPA00057">
    <property type="reaction ID" value="UER00099"/>
</dbReference>
<reference evidence="15" key="1">
    <citation type="journal article" date="2018" name="Nat. Microbiol.">
        <title>Leveraging single-cell genomics to expand the fungal tree of life.</title>
        <authorList>
            <person name="Ahrendt S.R."/>
            <person name="Quandt C.A."/>
            <person name="Ciobanu D."/>
            <person name="Clum A."/>
            <person name="Salamov A."/>
            <person name="Andreopoulos B."/>
            <person name="Cheng J.F."/>
            <person name="Woyke T."/>
            <person name="Pelin A."/>
            <person name="Henrissat B."/>
            <person name="Reynolds N.K."/>
            <person name="Benny G.L."/>
            <person name="Smith M.E."/>
            <person name="James T.Y."/>
            <person name="Grigoriev I.V."/>
        </authorList>
    </citation>
    <scope>NUCLEOTIDE SEQUENCE [LARGE SCALE GENOMIC DNA]</scope>
    <source>
        <strain evidence="15">Baker2002</strain>
    </source>
</reference>
<dbReference type="PIRSF" id="PIRSF017288">
    <property type="entry name" value="PMK_GHMP_euk"/>
    <property type="match status" value="1"/>
</dbReference>
<organism evidence="14 15">
    <name type="scientific">Metschnikowia bicuspidata</name>
    <dbReference type="NCBI Taxonomy" id="27322"/>
    <lineage>
        <taxon>Eukaryota</taxon>
        <taxon>Fungi</taxon>
        <taxon>Dikarya</taxon>
        <taxon>Ascomycota</taxon>
        <taxon>Saccharomycotina</taxon>
        <taxon>Pichiomycetes</taxon>
        <taxon>Metschnikowiaceae</taxon>
        <taxon>Metschnikowia</taxon>
    </lineage>
</organism>
<dbReference type="InterPro" id="IPR020568">
    <property type="entry name" value="Ribosomal_Su5_D2-typ_SF"/>
</dbReference>
<dbReference type="InterPro" id="IPR036554">
    <property type="entry name" value="GHMP_kinase_C_sf"/>
</dbReference>
<keyword evidence="15" id="KW-1185">Reference proteome</keyword>
<evidence type="ECO:0000313" key="15">
    <source>
        <dbReference type="Proteomes" id="UP000268321"/>
    </source>
</evidence>
<evidence type="ECO:0000256" key="13">
    <source>
        <dbReference type="PIRNR" id="PIRNR017288"/>
    </source>
</evidence>
<evidence type="ECO:0000256" key="11">
    <source>
        <dbReference type="ARBA" id="ARBA00023221"/>
    </source>
</evidence>
<dbReference type="OrthoDB" id="10262935at2759"/>
<evidence type="ECO:0000313" key="14">
    <source>
        <dbReference type="EMBL" id="RKP28827.1"/>
    </source>
</evidence>
<keyword evidence="8" id="KW-0067">ATP-binding</keyword>
<dbReference type="EC" id="2.7.4.2" evidence="3 13"/>
<dbReference type="GO" id="GO:0005524">
    <property type="term" value="F:ATP binding"/>
    <property type="evidence" value="ECO:0007669"/>
    <property type="project" value="UniProtKB-UniRule"/>
</dbReference>